<sequence length="222" mass="24313">MRPDPRVLHDRHAQLTHDLTRVAEELDHLARIALTHPAPDVHVNLQRRHADLHTQLQDITRETQRVTHLQSQIQESPMNQHAQGFTLIELLVVIAIIGVLAAILLPTFSDAQKRPYNVAAQQCGRAIVAAQIPYRAGTGSYTSDPAQLGPDVKEACQDAGVQVGVHATSPTAATAAYLMSGANDVSFAFTVFHPRGTGFYRYWLTSPSPVAGGDRLNTLFPY</sequence>
<dbReference type="Gene3D" id="3.30.700.10">
    <property type="entry name" value="Glycoprotein, Type 4 Pilin"/>
    <property type="match status" value="1"/>
</dbReference>
<evidence type="ECO:0000256" key="4">
    <source>
        <dbReference type="ARBA" id="ARBA00023237"/>
    </source>
</evidence>
<comment type="subcellular location">
    <subcellularLocation>
        <location evidence="1">Cell outer membrane</location>
        <topology evidence="1">Single-pass membrane protein</topology>
    </subcellularLocation>
    <subcellularLocation>
        <location evidence="2">Periplasm</location>
    </subcellularLocation>
</comment>
<keyword evidence="3" id="KW-0574">Periplasm</keyword>
<evidence type="ECO:0000256" key="3">
    <source>
        <dbReference type="ARBA" id="ARBA00022764"/>
    </source>
</evidence>
<dbReference type="PROSITE" id="PS00409">
    <property type="entry name" value="PROKAR_NTER_METHYL"/>
    <property type="match status" value="1"/>
</dbReference>
<keyword evidence="5" id="KW-0472">Membrane</keyword>
<keyword evidence="4" id="KW-0998">Cell outer membrane</keyword>
<proteinExistence type="predicted"/>
<gene>
    <name evidence="6" type="ORF">J2Y00_003557</name>
</gene>
<organism evidence="6 7">
    <name type="scientific">Deinococcus soli</name>
    <name type="common">ex Cha et al. 2016</name>
    <dbReference type="NCBI Taxonomy" id="1309411"/>
    <lineage>
        <taxon>Bacteria</taxon>
        <taxon>Thermotogati</taxon>
        <taxon>Deinococcota</taxon>
        <taxon>Deinococci</taxon>
        <taxon>Deinococcales</taxon>
        <taxon>Deinococcaceae</taxon>
        <taxon>Deinococcus</taxon>
    </lineage>
</organism>
<evidence type="ECO:0000256" key="5">
    <source>
        <dbReference type="SAM" id="Phobius"/>
    </source>
</evidence>
<dbReference type="RefSeq" id="WP_309869469.1">
    <property type="nucleotide sequence ID" value="NZ_JAVDQK010000010.1"/>
</dbReference>
<accession>A0AAE3XF89</accession>
<dbReference type="Pfam" id="PF07963">
    <property type="entry name" value="N_methyl"/>
    <property type="match status" value="1"/>
</dbReference>
<keyword evidence="5" id="KW-0812">Transmembrane</keyword>
<evidence type="ECO:0000256" key="2">
    <source>
        <dbReference type="ARBA" id="ARBA00004418"/>
    </source>
</evidence>
<dbReference type="PANTHER" id="PTHR30093">
    <property type="entry name" value="GENERAL SECRETION PATHWAY PROTEIN G"/>
    <property type="match status" value="1"/>
</dbReference>
<dbReference type="InterPro" id="IPR045584">
    <property type="entry name" value="Pilin-like"/>
</dbReference>
<feature type="transmembrane region" description="Helical" evidence="5">
    <location>
        <begin position="85"/>
        <end position="105"/>
    </location>
</feature>
<comment type="caution">
    <text evidence="6">The sequence shown here is derived from an EMBL/GenBank/DDBJ whole genome shotgun (WGS) entry which is preliminary data.</text>
</comment>
<protein>
    <submittedName>
        <fullName evidence="6">Prepilin-type N-terminal cleavage/methylation domain-containing protein</fullName>
    </submittedName>
</protein>
<dbReference type="GO" id="GO:0009279">
    <property type="term" value="C:cell outer membrane"/>
    <property type="evidence" value="ECO:0007669"/>
    <property type="project" value="UniProtKB-SubCell"/>
</dbReference>
<reference evidence="6" key="1">
    <citation type="submission" date="2023-07" db="EMBL/GenBank/DDBJ databases">
        <title>Sorghum-associated microbial communities from plants grown in Nebraska, USA.</title>
        <authorList>
            <person name="Schachtman D."/>
        </authorList>
    </citation>
    <scope>NUCLEOTIDE SEQUENCE</scope>
    <source>
        <strain evidence="6">BE330</strain>
    </source>
</reference>
<evidence type="ECO:0000313" key="6">
    <source>
        <dbReference type="EMBL" id="MDR6219946.1"/>
    </source>
</evidence>
<evidence type="ECO:0000256" key="1">
    <source>
        <dbReference type="ARBA" id="ARBA00004203"/>
    </source>
</evidence>
<name>A0AAE3XF89_9DEIO</name>
<dbReference type="EMBL" id="JAVDQK010000010">
    <property type="protein sequence ID" value="MDR6219946.1"/>
    <property type="molecule type" value="Genomic_DNA"/>
</dbReference>
<keyword evidence="5" id="KW-1133">Transmembrane helix</keyword>
<dbReference type="NCBIfam" id="TIGR02532">
    <property type="entry name" value="IV_pilin_GFxxxE"/>
    <property type="match status" value="1"/>
</dbReference>
<dbReference type="SUPFAM" id="SSF54523">
    <property type="entry name" value="Pili subunits"/>
    <property type="match status" value="1"/>
</dbReference>
<evidence type="ECO:0000313" key="7">
    <source>
        <dbReference type="Proteomes" id="UP001185331"/>
    </source>
</evidence>
<dbReference type="InterPro" id="IPR012902">
    <property type="entry name" value="N_methyl_site"/>
</dbReference>
<dbReference type="Proteomes" id="UP001185331">
    <property type="component" value="Unassembled WGS sequence"/>
</dbReference>
<dbReference type="AlphaFoldDB" id="A0AAE3XF89"/>
<dbReference type="GO" id="GO:0042597">
    <property type="term" value="C:periplasmic space"/>
    <property type="evidence" value="ECO:0007669"/>
    <property type="project" value="UniProtKB-SubCell"/>
</dbReference>